<dbReference type="SUPFAM" id="SSF55874">
    <property type="entry name" value="ATPase domain of HSP90 chaperone/DNA topoisomerase II/histidine kinase"/>
    <property type="match status" value="1"/>
</dbReference>
<dbReference type="PANTHER" id="PTHR43304:SF1">
    <property type="entry name" value="PAC DOMAIN-CONTAINING PROTEIN"/>
    <property type="match status" value="1"/>
</dbReference>
<dbReference type="Pfam" id="PF02518">
    <property type="entry name" value="HATPase_c"/>
    <property type="match status" value="1"/>
</dbReference>
<dbReference type="InterPro" id="IPR000700">
    <property type="entry name" value="PAS-assoc_C"/>
</dbReference>
<dbReference type="Proteomes" id="UP001230915">
    <property type="component" value="Unassembled WGS sequence"/>
</dbReference>
<dbReference type="RefSeq" id="WP_308865563.1">
    <property type="nucleotide sequence ID" value="NZ_JAVHUL010000052.1"/>
</dbReference>
<evidence type="ECO:0000259" key="7">
    <source>
        <dbReference type="PROSITE" id="PS50112"/>
    </source>
</evidence>
<evidence type="ECO:0000256" key="3">
    <source>
        <dbReference type="ARBA" id="ARBA00022553"/>
    </source>
</evidence>
<keyword evidence="4" id="KW-0808">Transferase</keyword>
<name>A0ABU1A6I5_9FLAO</name>
<evidence type="ECO:0000256" key="2">
    <source>
        <dbReference type="ARBA" id="ARBA00012438"/>
    </source>
</evidence>
<comment type="catalytic activity">
    <reaction evidence="1">
        <text>ATP + protein L-histidine = ADP + protein N-phospho-L-histidine.</text>
        <dbReference type="EC" id="2.7.13.3"/>
    </reaction>
</comment>
<evidence type="ECO:0000313" key="10">
    <source>
        <dbReference type="Proteomes" id="UP001230915"/>
    </source>
</evidence>
<gene>
    <name evidence="9" type="ORF">RBU60_13385</name>
</gene>
<keyword evidence="5" id="KW-0418">Kinase</keyword>
<dbReference type="InterPro" id="IPR036890">
    <property type="entry name" value="HATPase_C_sf"/>
</dbReference>
<protein>
    <recommendedName>
        <fullName evidence="2">histidine kinase</fullName>
        <ecNumber evidence="2">2.7.13.3</ecNumber>
    </recommendedName>
</protein>
<dbReference type="InterPro" id="IPR013655">
    <property type="entry name" value="PAS_fold_3"/>
</dbReference>
<dbReference type="CDD" id="cd00130">
    <property type="entry name" value="PAS"/>
    <property type="match status" value="1"/>
</dbReference>
<evidence type="ECO:0000259" key="6">
    <source>
        <dbReference type="PROSITE" id="PS50109"/>
    </source>
</evidence>
<dbReference type="EMBL" id="JAVHUL010000052">
    <property type="protein sequence ID" value="MDQ7918566.1"/>
    <property type="molecule type" value="Genomic_DNA"/>
</dbReference>
<evidence type="ECO:0000313" key="9">
    <source>
        <dbReference type="EMBL" id="MDQ7918566.1"/>
    </source>
</evidence>
<dbReference type="PANTHER" id="PTHR43304">
    <property type="entry name" value="PHYTOCHROME-LIKE PROTEIN CPH1"/>
    <property type="match status" value="1"/>
</dbReference>
<dbReference type="InterPro" id="IPR005467">
    <property type="entry name" value="His_kinase_dom"/>
</dbReference>
<dbReference type="SMART" id="SM00387">
    <property type="entry name" value="HATPase_c"/>
    <property type="match status" value="1"/>
</dbReference>
<dbReference type="SUPFAM" id="SSF55785">
    <property type="entry name" value="PYP-like sensor domain (PAS domain)"/>
    <property type="match status" value="1"/>
</dbReference>
<dbReference type="PROSITE" id="PS50113">
    <property type="entry name" value="PAC"/>
    <property type="match status" value="1"/>
</dbReference>
<evidence type="ECO:0000256" key="4">
    <source>
        <dbReference type="ARBA" id="ARBA00022679"/>
    </source>
</evidence>
<feature type="domain" description="Histidine kinase" evidence="6">
    <location>
        <begin position="277"/>
        <end position="489"/>
    </location>
</feature>
<dbReference type="PROSITE" id="PS50109">
    <property type="entry name" value="HIS_KIN"/>
    <property type="match status" value="1"/>
</dbReference>
<reference evidence="9 10" key="1">
    <citation type="submission" date="2023-08" db="EMBL/GenBank/DDBJ databases">
        <title>Mesonia sp. MT50, isolated from deep-sea sediment of the Mariana Trench.</title>
        <authorList>
            <person name="Fu H."/>
        </authorList>
    </citation>
    <scope>NUCLEOTIDE SEQUENCE [LARGE SCALE GENOMIC DNA]</scope>
    <source>
        <strain evidence="9 10">MT50</strain>
    </source>
</reference>
<feature type="domain" description="PAS" evidence="7">
    <location>
        <begin position="133"/>
        <end position="203"/>
    </location>
</feature>
<dbReference type="PRINTS" id="PR00344">
    <property type="entry name" value="BCTRLSENSOR"/>
</dbReference>
<evidence type="ECO:0000256" key="1">
    <source>
        <dbReference type="ARBA" id="ARBA00000085"/>
    </source>
</evidence>
<dbReference type="Pfam" id="PF08447">
    <property type="entry name" value="PAS_3"/>
    <property type="match status" value="1"/>
</dbReference>
<dbReference type="SMART" id="SM00091">
    <property type="entry name" value="PAS"/>
    <property type="match status" value="1"/>
</dbReference>
<sequence>MKNKLYTLISKDIKLFEFIENYALFGYLFYEIEHQENFYLNHQLLQRLKKHQIDFSTFNFKVLDNLNQNSEEVVEIELHIQEKKKLLKKAKKLVVYGEGTAYAIVAFHEKTVKISSFENGIKKISIEDQLKISQKAFTSNFENAAIGMAIVSLDGKWENVNSAICTMLGYSKSELHQLTFQDITHPEDLNLDLLSLQKLIKGKVPHYHMEKRYIHKNGSIIYGILAVSMVKNQDKNPLYFISQIVNITKRKNADKKVKSLLETSKNQNERLKNFAHIVSHNLRSHSGNFSMLLDILEEENDEDQKTEITSHLKVVSNNLKETIFHLNEIVIMNNSIYDNLKPIHLLKEVNLILKDYNISAKKAAVNISVSISESIKVLAIKAYLNSILMNFISNGIKYSDPKKESFLRISAQKDKEFVIIEIIDNGLGIDLDKNGDKLFGMYKKFHENEDSKGLGLFIARNQIDALDGKVTVESSVGKGTTFKIYLKHE</sequence>
<dbReference type="Gene3D" id="3.30.565.10">
    <property type="entry name" value="Histidine kinase-like ATPase, C-terminal domain"/>
    <property type="match status" value="1"/>
</dbReference>
<accession>A0ABU1A6I5</accession>
<feature type="domain" description="PAC" evidence="8">
    <location>
        <begin position="207"/>
        <end position="259"/>
    </location>
</feature>
<organism evidence="9 10">
    <name type="scientific">Mesonia profundi</name>
    <dbReference type="NCBI Taxonomy" id="3070998"/>
    <lineage>
        <taxon>Bacteria</taxon>
        <taxon>Pseudomonadati</taxon>
        <taxon>Bacteroidota</taxon>
        <taxon>Flavobacteriia</taxon>
        <taxon>Flavobacteriales</taxon>
        <taxon>Flavobacteriaceae</taxon>
        <taxon>Mesonia</taxon>
    </lineage>
</organism>
<dbReference type="Gene3D" id="3.30.450.20">
    <property type="entry name" value="PAS domain"/>
    <property type="match status" value="1"/>
</dbReference>
<dbReference type="EC" id="2.7.13.3" evidence="2"/>
<dbReference type="InterPro" id="IPR003594">
    <property type="entry name" value="HATPase_dom"/>
</dbReference>
<evidence type="ECO:0000256" key="5">
    <source>
        <dbReference type="ARBA" id="ARBA00022777"/>
    </source>
</evidence>
<keyword evidence="3" id="KW-0597">Phosphoprotein</keyword>
<dbReference type="SMART" id="SM00086">
    <property type="entry name" value="PAC"/>
    <property type="match status" value="1"/>
</dbReference>
<evidence type="ECO:0000259" key="8">
    <source>
        <dbReference type="PROSITE" id="PS50113"/>
    </source>
</evidence>
<dbReference type="InterPro" id="IPR001610">
    <property type="entry name" value="PAC"/>
</dbReference>
<dbReference type="InterPro" id="IPR004358">
    <property type="entry name" value="Sig_transdc_His_kin-like_C"/>
</dbReference>
<dbReference type="InterPro" id="IPR000014">
    <property type="entry name" value="PAS"/>
</dbReference>
<dbReference type="PROSITE" id="PS50112">
    <property type="entry name" value="PAS"/>
    <property type="match status" value="1"/>
</dbReference>
<comment type="caution">
    <text evidence="9">The sequence shown here is derived from an EMBL/GenBank/DDBJ whole genome shotgun (WGS) entry which is preliminary data.</text>
</comment>
<keyword evidence="10" id="KW-1185">Reference proteome</keyword>
<dbReference type="InterPro" id="IPR035965">
    <property type="entry name" value="PAS-like_dom_sf"/>
</dbReference>
<proteinExistence type="predicted"/>
<dbReference type="NCBIfam" id="TIGR00229">
    <property type="entry name" value="sensory_box"/>
    <property type="match status" value="1"/>
</dbReference>
<dbReference type="InterPro" id="IPR052162">
    <property type="entry name" value="Sensor_kinase/Photoreceptor"/>
</dbReference>